<evidence type="ECO:0000313" key="2">
    <source>
        <dbReference type="Proteomes" id="UP000219573"/>
    </source>
</evidence>
<dbReference type="RefSeq" id="WP_097019435.1">
    <property type="nucleotide sequence ID" value="NZ_OBDZ01000039.1"/>
</dbReference>
<name>A0A285IFK6_9FIRM</name>
<protein>
    <submittedName>
        <fullName evidence="1">Uncharacterized protein</fullName>
    </submittedName>
</protein>
<evidence type="ECO:0000313" key="1">
    <source>
        <dbReference type="EMBL" id="SNY45731.1"/>
    </source>
</evidence>
<accession>A0A285IFK6</accession>
<dbReference type="AlphaFoldDB" id="A0A285IFK6"/>
<dbReference type="EMBL" id="OBDZ01000039">
    <property type="protein sequence ID" value="SNY45731.1"/>
    <property type="molecule type" value="Genomic_DNA"/>
</dbReference>
<organism evidence="1 2">
    <name type="scientific">Orenia metallireducens</name>
    <dbReference type="NCBI Taxonomy" id="1413210"/>
    <lineage>
        <taxon>Bacteria</taxon>
        <taxon>Bacillati</taxon>
        <taxon>Bacillota</taxon>
        <taxon>Clostridia</taxon>
        <taxon>Halanaerobiales</taxon>
        <taxon>Halobacteroidaceae</taxon>
        <taxon>Orenia</taxon>
    </lineage>
</organism>
<gene>
    <name evidence="1" type="ORF">SAMN06265827_13923</name>
</gene>
<keyword evidence="2" id="KW-1185">Reference proteome</keyword>
<proteinExistence type="predicted"/>
<dbReference type="Proteomes" id="UP000219573">
    <property type="component" value="Unassembled WGS sequence"/>
</dbReference>
<reference evidence="2" key="1">
    <citation type="submission" date="2017-09" db="EMBL/GenBank/DDBJ databases">
        <authorList>
            <person name="Varghese N."/>
            <person name="Submissions S."/>
        </authorList>
    </citation>
    <scope>NUCLEOTIDE SEQUENCE [LARGE SCALE GENOMIC DNA]</scope>
    <source>
        <strain evidence="2">MSL47</strain>
    </source>
</reference>
<sequence>MTISVADIRTVRYFPEILPATEIRDISPSSEASPIPLDLRRFGKDRLLQLRDLYLDRDSDIRYTVTGDDFSLERRAGAVDNETMDFSISATDNLTYRLYNTATGTTKADFRTYFSVLVDKLTVADKLKYGINLSSEEERINEELEIRDRLEMGNIPLPYDYKFEREYSIIDSYTVSSRISSVPTTGNGAVFEDITVRSNEALILTSVGATPFTIADNFRIIIDRDDDNGYITLLPSVINDLNKEIKMWIPATRELRLRAIANNSLSNADIRVNLLRIRLNDILKVRWNLVDRSEFSQEFVNQVLGGVF</sequence>